<comment type="caution">
    <text evidence="3">The sequence shown here is derived from an EMBL/GenBank/DDBJ whole genome shotgun (WGS) entry which is preliminary data.</text>
</comment>
<proteinExistence type="predicted"/>
<organism evidence="3 4">
    <name type="scientific">Micromonospora sonneratiae</name>
    <dbReference type="NCBI Taxonomy" id="1184706"/>
    <lineage>
        <taxon>Bacteria</taxon>
        <taxon>Bacillati</taxon>
        <taxon>Actinomycetota</taxon>
        <taxon>Actinomycetes</taxon>
        <taxon>Micromonosporales</taxon>
        <taxon>Micromonosporaceae</taxon>
        <taxon>Micromonospora</taxon>
    </lineage>
</organism>
<name>A0ABW3YHQ2_9ACTN</name>
<protein>
    <submittedName>
        <fullName evidence="3">DUF4129 domain-containing protein</fullName>
    </submittedName>
</protein>
<dbReference type="RefSeq" id="WP_377572135.1">
    <property type="nucleotide sequence ID" value="NZ_JBHTMP010000026.1"/>
</dbReference>
<keyword evidence="1" id="KW-0472">Membrane</keyword>
<keyword evidence="1" id="KW-0812">Transmembrane</keyword>
<gene>
    <name evidence="3" type="ORF">ACFQ4H_17975</name>
</gene>
<evidence type="ECO:0000259" key="2">
    <source>
        <dbReference type="Pfam" id="PF13559"/>
    </source>
</evidence>
<keyword evidence="1" id="KW-1133">Transmembrane helix</keyword>
<reference evidence="4" key="1">
    <citation type="journal article" date="2019" name="Int. J. Syst. Evol. Microbiol.">
        <title>The Global Catalogue of Microorganisms (GCM) 10K type strain sequencing project: providing services to taxonomists for standard genome sequencing and annotation.</title>
        <authorList>
            <consortium name="The Broad Institute Genomics Platform"/>
            <consortium name="The Broad Institute Genome Sequencing Center for Infectious Disease"/>
            <person name="Wu L."/>
            <person name="Ma J."/>
        </authorList>
    </citation>
    <scope>NUCLEOTIDE SEQUENCE [LARGE SCALE GENOMIC DNA]</scope>
    <source>
        <strain evidence="4">JCM 31037</strain>
    </source>
</reference>
<dbReference type="Pfam" id="PF13559">
    <property type="entry name" value="DUF4129"/>
    <property type="match status" value="1"/>
</dbReference>
<evidence type="ECO:0000313" key="4">
    <source>
        <dbReference type="Proteomes" id="UP001597260"/>
    </source>
</evidence>
<sequence length="237" mass="25296">MTTLTVLRRLWPLAAVTILLGLASVAAAYSSLEFTRLDGTSGPPPEMAEYVQPTPQSAMPQQVADAESSDLVDLVTTVAGWLCVAVGVVLGGLLVRLVVRDLMRRRANRSSAPGRPSGAATAQEVVDALDAGLVELSDSDTDPRRAVIACWVRLEQTAAAAGLPRQVGDTPTDLVSRLLRARASVSADVLAEFAHVYREARYATRVVDERMRGQARSALQRLRAELTAEVGAGMPHE</sequence>
<dbReference type="InterPro" id="IPR025403">
    <property type="entry name" value="TgpA-like_C"/>
</dbReference>
<evidence type="ECO:0000256" key="1">
    <source>
        <dbReference type="SAM" id="Phobius"/>
    </source>
</evidence>
<keyword evidence="4" id="KW-1185">Reference proteome</keyword>
<feature type="domain" description="Protein-glutamine gamma-glutamyltransferase-like C-terminal" evidence="2">
    <location>
        <begin position="150"/>
        <end position="220"/>
    </location>
</feature>
<dbReference type="Proteomes" id="UP001597260">
    <property type="component" value="Unassembled WGS sequence"/>
</dbReference>
<accession>A0ABW3YHQ2</accession>
<dbReference type="EMBL" id="JBHTMP010000026">
    <property type="protein sequence ID" value="MFD1322982.1"/>
    <property type="molecule type" value="Genomic_DNA"/>
</dbReference>
<feature type="transmembrane region" description="Helical" evidence="1">
    <location>
        <begin position="78"/>
        <end position="99"/>
    </location>
</feature>
<evidence type="ECO:0000313" key="3">
    <source>
        <dbReference type="EMBL" id="MFD1322982.1"/>
    </source>
</evidence>